<feature type="repeat" description="TPR" evidence="4">
    <location>
        <begin position="107"/>
        <end position="140"/>
    </location>
</feature>
<dbReference type="InterPro" id="IPR050482">
    <property type="entry name" value="Sensor_HK_TwoCompSys"/>
</dbReference>
<dbReference type="PROSITE" id="PS50109">
    <property type="entry name" value="HIS_KIN"/>
    <property type="match status" value="1"/>
</dbReference>
<feature type="domain" description="Histidine kinase" evidence="7">
    <location>
        <begin position="430"/>
        <end position="625"/>
    </location>
</feature>
<evidence type="ECO:0000259" key="7">
    <source>
        <dbReference type="PROSITE" id="PS50109"/>
    </source>
</evidence>
<accession>A0ABP8IH27</accession>
<dbReference type="Proteomes" id="UP001501153">
    <property type="component" value="Unassembled WGS sequence"/>
</dbReference>
<proteinExistence type="predicted"/>
<dbReference type="PROSITE" id="PS50005">
    <property type="entry name" value="TPR"/>
    <property type="match status" value="1"/>
</dbReference>
<evidence type="ECO:0000256" key="3">
    <source>
        <dbReference type="ARBA" id="ARBA00023012"/>
    </source>
</evidence>
<gene>
    <name evidence="8" type="ORF">GCM10023185_24720</name>
</gene>
<dbReference type="InterPro" id="IPR019734">
    <property type="entry name" value="TPR_rpt"/>
</dbReference>
<dbReference type="Gene3D" id="1.25.40.10">
    <property type="entry name" value="Tetratricopeptide repeat domain"/>
    <property type="match status" value="2"/>
</dbReference>
<dbReference type="Gene3D" id="3.30.565.10">
    <property type="entry name" value="Histidine kinase-like ATPase, C-terminal domain"/>
    <property type="match status" value="1"/>
</dbReference>
<reference evidence="9" key="1">
    <citation type="journal article" date="2019" name="Int. J. Syst. Evol. Microbiol.">
        <title>The Global Catalogue of Microorganisms (GCM) 10K type strain sequencing project: providing services to taxonomists for standard genome sequencing and annotation.</title>
        <authorList>
            <consortium name="The Broad Institute Genomics Platform"/>
            <consortium name="The Broad Institute Genome Sequencing Center for Infectious Disease"/>
            <person name="Wu L."/>
            <person name="Ma J."/>
        </authorList>
    </citation>
    <scope>NUCLEOTIDE SEQUENCE [LARGE SCALE GENOMIC DNA]</scope>
    <source>
        <strain evidence="9">JCM 17923</strain>
    </source>
</reference>
<dbReference type="SUPFAM" id="SSF55874">
    <property type="entry name" value="ATPase domain of HSP90 chaperone/DNA topoisomerase II/histidine kinase"/>
    <property type="match status" value="1"/>
</dbReference>
<keyword evidence="6" id="KW-0472">Membrane</keyword>
<keyword evidence="2" id="KW-0418">Kinase</keyword>
<evidence type="ECO:0000256" key="2">
    <source>
        <dbReference type="ARBA" id="ARBA00022777"/>
    </source>
</evidence>
<comment type="caution">
    <text evidence="8">The sequence shown here is derived from an EMBL/GenBank/DDBJ whole genome shotgun (WGS) entry which is preliminary data.</text>
</comment>
<dbReference type="InterPro" id="IPR011712">
    <property type="entry name" value="Sig_transdc_His_kin_sub3_dim/P"/>
</dbReference>
<dbReference type="SMART" id="SM00028">
    <property type="entry name" value="TPR"/>
    <property type="match status" value="5"/>
</dbReference>
<organism evidence="8 9">
    <name type="scientific">Hymenobacter saemangeumensis</name>
    <dbReference type="NCBI Taxonomy" id="1084522"/>
    <lineage>
        <taxon>Bacteria</taxon>
        <taxon>Pseudomonadati</taxon>
        <taxon>Bacteroidota</taxon>
        <taxon>Cytophagia</taxon>
        <taxon>Cytophagales</taxon>
        <taxon>Hymenobacteraceae</taxon>
        <taxon>Hymenobacter</taxon>
    </lineage>
</organism>
<evidence type="ECO:0000313" key="8">
    <source>
        <dbReference type="EMBL" id="GAA4358767.1"/>
    </source>
</evidence>
<dbReference type="Pfam" id="PF02518">
    <property type="entry name" value="HATPase_c"/>
    <property type="match status" value="1"/>
</dbReference>
<keyword evidence="4" id="KW-0802">TPR repeat</keyword>
<evidence type="ECO:0000313" key="9">
    <source>
        <dbReference type="Proteomes" id="UP001501153"/>
    </source>
</evidence>
<dbReference type="Pfam" id="PF13424">
    <property type="entry name" value="TPR_12"/>
    <property type="match status" value="2"/>
</dbReference>
<feature type="region of interest" description="Disordered" evidence="5">
    <location>
        <begin position="573"/>
        <end position="596"/>
    </location>
</feature>
<dbReference type="InterPro" id="IPR005467">
    <property type="entry name" value="His_kinase_dom"/>
</dbReference>
<evidence type="ECO:0000256" key="6">
    <source>
        <dbReference type="SAM" id="Phobius"/>
    </source>
</evidence>
<keyword evidence="6" id="KW-1133">Transmembrane helix</keyword>
<dbReference type="InterPro" id="IPR036890">
    <property type="entry name" value="HATPase_C_sf"/>
</dbReference>
<sequence>MYLAYRVLYFVDFVYMHDFIYFRRYFFWGISALLMLAGFRGSTAAPMPPPDSLAFYLARPALPDTMRVKYLILASFYQQSNDLAQARQYSEQALALARRIGFKPGTASALETLGNAHYYAGNYPQAQRLFLEALALNKRLHRQRGVGNSYLGLGNVAVMLYDRPKALQFFARAQQAFAAMSPPSANSQILTLNNIAGVYLEAKNPAKATQFYRRALALTSPDTEPRLTVAIRRGLAEQQLAAGNPDSAQTHLNQGLALAQKIGEQWEEAGLRALQSRLALRRGHPTGALAQARQALHLARQAGHAAEEEDALRAMAAALAALGRSEAYDTLKSYLTLHDTLLARDRADAIIAGQARFNDAEQQARIRSLEQQERLARQAKELAHLRYNQKLWALSALAALALAAGGSLLWLYRRRQRAREQSLRRQIAADLHDDVGSLLTQISLQSELLSQGVYGPEQQERYLAHMAEASRMAVRQMSDVVWGLSQPGHSPTLGNLLERMREHAFEVLEPTHLGINFQTAPELKTLALPASNQQTLFLIYKEALHNATKHAKGATEVLVRLQQLGQSLQLEVRDNGQPGASDASHPGTGGNGLGNMQARAANLGGRVAYEAAPGGFCVVANLPLG</sequence>
<feature type="transmembrane region" description="Helical" evidence="6">
    <location>
        <begin position="391"/>
        <end position="412"/>
    </location>
</feature>
<dbReference type="PANTHER" id="PTHR24421">
    <property type="entry name" value="NITRATE/NITRITE SENSOR PROTEIN NARX-RELATED"/>
    <property type="match status" value="1"/>
</dbReference>
<dbReference type="InterPro" id="IPR011990">
    <property type="entry name" value="TPR-like_helical_dom_sf"/>
</dbReference>
<evidence type="ECO:0000256" key="4">
    <source>
        <dbReference type="PROSITE-ProRule" id="PRU00339"/>
    </source>
</evidence>
<protein>
    <recommendedName>
        <fullName evidence="7">Histidine kinase domain-containing protein</fullName>
    </recommendedName>
</protein>
<dbReference type="CDD" id="cd16917">
    <property type="entry name" value="HATPase_UhpB-NarQ-NarX-like"/>
    <property type="match status" value="1"/>
</dbReference>
<dbReference type="Gene3D" id="1.20.5.1930">
    <property type="match status" value="1"/>
</dbReference>
<evidence type="ECO:0000256" key="5">
    <source>
        <dbReference type="SAM" id="MobiDB-lite"/>
    </source>
</evidence>
<dbReference type="EMBL" id="BAABGZ010000028">
    <property type="protein sequence ID" value="GAA4358767.1"/>
    <property type="molecule type" value="Genomic_DNA"/>
</dbReference>
<dbReference type="SUPFAM" id="SSF48452">
    <property type="entry name" value="TPR-like"/>
    <property type="match status" value="2"/>
</dbReference>
<feature type="transmembrane region" description="Helical" evidence="6">
    <location>
        <begin position="21"/>
        <end position="39"/>
    </location>
</feature>
<dbReference type="InterPro" id="IPR003594">
    <property type="entry name" value="HATPase_dom"/>
</dbReference>
<evidence type="ECO:0000256" key="1">
    <source>
        <dbReference type="ARBA" id="ARBA00022679"/>
    </source>
</evidence>
<dbReference type="Pfam" id="PF07730">
    <property type="entry name" value="HisKA_3"/>
    <property type="match status" value="1"/>
</dbReference>
<keyword evidence="9" id="KW-1185">Reference proteome</keyword>
<keyword evidence="1" id="KW-0808">Transferase</keyword>
<name>A0ABP8IH27_9BACT</name>
<keyword evidence="3" id="KW-0902">Two-component regulatory system</keyword>
<keyword evidence="6" id="KW-0812">Transmembrane</keyword>